<evidence type="ECO:0000256" key="3">
    <source>
        <dbReference type="ARBA" id="ARBA00009105"/>
    </source>
</evidence>
<dbReference type="STRING" id="1262450.S3BWZ6"/>
<proteinExistence type="inferred from homology"/>
<feature type="region of interest" description="Disordered" evidence="10">
    <location>
        <begin position="596"/>
        <end position="620"/>
    </location>
</feature>
<dbReference type="HOGENOM" id="CLU_013298_0_1_1"/>
<dbReference type="GO" id="GO:0000139">
    <property type="term" value="C:Golgi membrane"/>
    <property type="evidence" value="ECO:0007669"/>
    <property type="project" value="UniProtKB-SubCell"/>
</dbReference>
<reference evidence="11 12" key="1">
    <citation type="journal article" date="2013" name="BMC Genomics">
        <title>The genome and transcriptome of the pine saprophyte Ophiostoma piceae, and a comparison with the bark beetle-associated pine pathogen Grosmannia clavigera.</title>
        <authorList>
            <person name="Haridas S."/>
            <person name="Wang Y."/>
            <person name="Lim L."/>
            <person name="Massoumi Alamouti S."/>
            <person name="Jackman S."/>
            <person name="Docking R."/>
            <person name="Robertson G."/>
            <person name="Birol I."/>
            <person name="Bohlmann J."/>
            <person name="Breuil C."/>
        </authorList>
    </citation>
    <scope>NUCLEOTIDE SEQUENCE [LARGE SCALE GENOMIC DNA]</scope>
    <source>
        <strain evidence="11 12">UAMH 11346</strain>
    </source>
</reference>
<feature type="region of interest" description="Disordered" evidence="10">
    <location>
        <begin position="54"/>
        <end position="114"/>
    </location>
</feature>
<sequence length="620" mass="69573">MTAKFTMLRALVPVSRRKTAAIRCTLAAVLFVAFFLFHTTSVSSDAARIIGWTPQTTNIPGTVPATETKPTTDSEPPSSDADENTANAENTGGEKTASEDAKEESIEEGKARPSKLGDAVMELLERHLPSQTVPDWTERFEGQLWHWGNPDPVNVTDKLTLNKTELATIKKAHQGFIDAVNTRLPEYVPHRYGNSSTWTADRAGGNQEPPKTPTRGIVIVGGGKFNVILSVSLRFLRRAGTTLPVEVFLTEGEYEKDVCENLFPSLNATCRVYPKMHKPVNNGFQLKSFALLFSSFDEILFLDADNTAMRDVAPLFESPPFKETGLVTWPDFWEPTVSPLYHDIAGTKPVAVSERPSSETGQLLIDKVRHWKTLLLITYYNFYGADFYYRLLNQGFTGMGDKETVLPAAAVFGLPSYQVHMPIEKIGHRFEDNSVGGRVMVQYDPGEDWILTKALASGEDITDNKGKAVAKPTTEQEWKHIYHQRVKPVFLHTNWPKWDPTDMLGHISKWSDMTTGVTGKPEPAFSYPQDLASEIYGTERVLWEEALWLACNMRTRFRHWRNNGKAVHTCDNMKRHFQRVFDTDVGRAIGLGPEDALFPKLPDEMDSTVKNGEKDEEKNS</sequence>
<evidence type="ECO:0000256" key="8">
    <source>
        <dbReference type="ARBA" id="ARBA00023034"/>
    </source>
</evidence>
<dbReference type="InterPro" id="IPR022751">
    <property type="entry name" value="Alpha_mannosyltransferase"/>
</dbReference>
<keyword evidence="6" id="KW-0735">Signal-anchor</keyword>
<evidence type="ECO:0000256" key="2">
    <source>
        <dbReference type="ARBA" id="ARBA00004922"/>
    </source>
</evidence>
<name>S3BWZ6_OPHP1</name>
<keyword evidence="12" id="KW-1185">Reference proteome</keyword>
<feature type="compositionally biased region" description="Polar residues" evidence="10">
    <location>
        <begin position="68"/>
        <end position="77"/>
    </location>
</feature>
<dbReference type="VEuPathDB" id="FungiDB:F503_04834"/>
<dbReference type="eggNOG" id="ENOG502QQ16">
    <property type="taxonomic scope" value="Eukaryota"/>
</dbReference>
<feature type="compositionally biased region" description="Basic and acidic residues" evidence="10">
    <location>
        <begin position="611"/>
        <end position="620"/>
    </location>
</feature>
<accession>S3BWZ6</accession>
<evidence type="ECO:0000313" key="12">
    <source>
        <dbReference type="Proteomes" id="UP000016923"/>
    </source>
</evidence>
<keyword evidence="7" id="KW-1133">Transmembrane helix</keyword>
<dbReference type="PANTHER" id="PTHR31646">
    <property type="entry name" value="ALPHA-1,2-MANNOSYLTRANSFERASE MNN2"/>
    <property type="match status" value="1"/>
</dbReference>
<keyword evidence="11" id="KW-0328">Glycosyltransferase</keyword>
<evidence type="ECO:0000256" key="1">
    <source>
        <dbReference type="ARBA" id="ARBA00004323"/>
    </source>
</evidence>
<protein>
    <submittedName>
        <fullName evidence="11">Alpha--mannosyltransferase</fullName>
    </submittedName>
</protein>
<gene>
    <name evidence="11" type="ORF">F503_04834</name>
</gene>
<keyword evidence="8" id="KW-0333">Golgi apparatus</keyword>
<evidence type="ECO:0000256" key="4">
    <source>
        <dbReference type="ARBA" id="ARBA00022679"/>
    </source>
</evidence>
<dbReference type="EMBL" id="KE148163">
    <property type="protein sequence ID" value="EPE03986.1"/>
    <property type="molecule type" value="Genomic_DNA"/>
</dbReference>
<dbReference type="GO" id="GO:0046354">
    <property type="term" value="P:mannan biosynthetic process"/>
    <property type="evidence" value="ECO:0007669"/>
    <property type="project" value="TreeGrafter"/>
</dbReference>
<dbReference type="PANTHER" id="PTHR31646:SF1">
    <property type="entry name" value="ALPHA-1,2-MANNOSYLTRANSFERASE MNN2"/>
    <property type="match status" value="1"/>
</dbReference>
<dbReference type="Proteomes" id="UP000016923">
    <property type="component" value="Unassembled WGS sequence"/>
</dbReference>
<evidence type="ECO:0000256" key="10">
    <source>
        <dbReference type="SAM" id="MobiDB-lite"/>
    </source>
</evidence>
<dbReference type="OrthoDB" id="4484309at2759"/>
<evidence type="ECO:0000313" key="11">
    <source>
        <dbReference type="EMBL" id="EPE03986.1"/>
    </source>
</evidence>
<keyword evidence="5" id="KW-0812">Transmembrane</keyword>
<evidence type="ECO:0000256" key="6">
    <source>
        <dbReference type="ARBA" id="ARBA00022968"/>
    </source>
</evidence>
<comment type="similarity">
    <text evidence="3">Belongs to the MNN1/MNT family.</text>
</comment>
<evidence type="ECO:0000256" key="5">
    <source>
        <dbReference type="ARBA" id="ARBA00022692"/>
    </source>
</evidence>
<evidence type="ECO:0000256" key="7">
    <source>
        <dbReference type="ARBA" id="ARBA00022989"/>
    </source>
</evidence>
<dbReference type="Pfam" id="PF11051">
    <property type="entry name" value="Mannosyl_trans3"/>
    <property type="match status" value="2"/>
</dbReference>
<organism evidence="11 12">
    <name type="scientific">Ophiostoma piceae (strain UAMH 11346)</name>
    <name type="common">Sap stain fungus</name>
    <dbReference type="NCBI Taxonomy" id="1262450"/>
    <lineage>
        <taxon>Eukaryota</taxon>
        <taxon>Fungi</taxon>
        <taxon>Dikarya</taxon>
        <taxon>Ascomycota</taxon>
        <taxon>Pezizomycotina</taxon>
        <taxon>Sordariomycetes</taxon>
        <taxon>Sordariomycetidae</taxon>
        <taxon>Ophiostomatales</taxon>
        <taxon>Ophiostomataceae</taxon>
        <taxon>Ophiostoma</taxon>
    </lineage>
</organism>
<dbReference type="SUPFAM" id="SSF53448">
    <property type="entry name" value="Nucleotide-diphospho-sugar transferases"/>
    <property type="match status" value="1"/>
</dbReference>
<feature type="compositionally biased region" description="Basic and acidic residues" evidence="10">
    <location>
        <begin position="96"/>
        <end position="111"/>
    </location>
</feature>
<dbReference type="InterPro" id="IPR029044">
    <property type="entry name" value="Nucleotide-diphossugar_trans"/>
</dbReference>
<dbReference type="GO" id="GO:0000026">
    <property type="term" value="F:alpha-1,2-mannosyltransferase activity"/>
    <property type="evidence" value="ECO:0007669"/>
    <property type="project" value="TreeGrafter"/>
</dbReference>
<comment type="pathway">
    <text evidence="2">Protein modification; protein glycosylation.</text>
</comment>
<evidence type="ECO:0000256" key="9">
    <source>
        <dbReference type="ARBA" id="ARBA00023136"/>
    </source>
</evidence>
<keyword evidence="9" id="KW-0472">Membrane</keyword>
<comment type="subcellular location">
    <subcellularLocation>
        <location evidence="1">Golgi apparatus membrane</location>
        <topology evidence="1">Single-pass type II membrane protein</topology>
    </subcellularLocation>
</comment>
<dbReference type="AlphaFoldDB" id="S3BWZ6"/>
<keyword evidence="4 11" id="KW-0808">Transferase</keyword>